<evidence type="ECO:0000256" key="3">
    <source>
        <dbReference type="ARBA" id="ARBA00022833"/>
    </source>
</evidence>
<evidence type="ECO:0000259" key="6">
    <source>
        <dbReference type="PROSITE" id="PS50016"/>
    </source>
</evidence>
<keyword evidence="3" id="KW-0862">Zinc</keyword>
<evidence type="ECO:0000256" key="4">
    <source>
        <dbReference type="PROSITE-ProRule" id="PRU00146"/>
    </source>
</evidence>
<dbReference type="eggNOG" id="KOG4299">
    <property type="taxonomic scope" value="Eukaryota"/>
</dbReference>
<feature type="region of interest" description="Disordered" evidence="5">
    <location>
        <begin position="495"/>
        <end position="522"/>
    </location>
</feature>
<dbReference type="PANTHER" id="PTHR47636:SF1">
    <property type="entry name" value="TRANSCRIPTIONAL REGULATORY PROTEIN RCO1"/>
    <property type="match status" value="1"/>
</dbReference>
<evidence type="ECO:0000256" key="2">
    <source>
        <dbReference type="ARBA" id="ARBA00022771"/>
    </source>
</evidence>
<name>A0A058ZG29_FONAL</name>
<dbReference type="PANTHER" id="PTHR47636">
    <property type="entry name" value="TRANSCRIPTIONAL REGULATORY PROTEIN RCO1"/>
    <property type="match status" value="1"/>
</dbReference>
<keyword evidence="8" id="KW-1185">Reference proteome</keyword>
<dbReference type="GO" id="GO:0008270">
    <property type="term" value="F:zinc ion binding"/>
    <property type="evidence" value="ECO:0007669"/>
    <property type="project" value="UniProtKB-KW"/>
</dbReference>
<dbReference type="AlphaFoldDB" id="A0A058ZG29"/>
<feature type="compositionally biased region" description="Low complexity" evidence="5">
    <location>
        <begin position="275"/>
        <end position="302"/>
    </location>
</feature>
<dbReference type="CDD" id="cd15534">
    <property type="entry name" value="PHD2_PHF12_Rco1"/>
    <property type="match status" value="1"/>
</dbReference>
<feature type="compositionally biased region" description="Low complexity" evidence="5">
    <location>
        <begin position="727"/>
        <end position="737"/>
    </location>
</feature>
<dbReference type="InterPro" id="IPR011011">
    <property type="entry name" value="Znf_FYVE_PHD"/>
</dbReference>
<feature type="compositionally biased region" description="Low complexity" evidence="5">
    <location>
        <begin position="91"/>
        <end position="122"/>
    </location>
</feature>
<organism evidence="7">
    <name type="scientific">Fonticula alba</name>
    <name type="common">Slime mold</name>
    <dbReference type="NCBI Taxonomy" id="691883"/>
    <lineage>
        <taxon>Eukaryota</taxon>
        <taxon>Rotosphaerida</taxon>
        <taxon>Fonticulaceae</taxon>
        <taxon>Fonticula</taxon>
    </lineage>
</organism>
<keyword evidence="1" id="KW-0479">Metal-binding</keyword>
<feature type="region of interest" description="Disordered" evidence="5">
    <location>
        <begin position="683"/>
        <end position="737"/>
    </location>
</feature>
<accession>A0A058ZG29</accession>
<feature type="compositionally biased region" description="Low complexity" evidence="5">
    <location>
        <begin position="198"/>
        <end position="217"/>
    </location>
</feature>
<dbReference type="SUPFAM" id="SSF57903">
    <property type="entry name" value="FYVE/PHD zinc finger"/>
    <property type="match status" value="2"/>
</dbReference>
<dbReference type="InterPro" id="IPR019787">
    <property type="entry name" value="Znf_PHD-finger"/>
</dbReference>
<feature type="compositionally biased region" description="Low complexity" evidence="5">
    <location>
        <begin position="165"/>
        <end position="174"/>
    </location>
</feature>
<keyword evidence="2 4" id="KW-0863">Zinc-finger</keyword>
<dbReference type="RefSeq" id="XP_009493015.1">
    <property type="nucleotide sequence ID" value="XM_009494740.1"/>
</dbReference>
<dbReference type="GO" id="GO:0006357">
    <property type="term" value="P:regulation of transcription by RNA polymerase II"/>
    <property type="evidence" value="ECO:0007669"/>
    <property type="project" value="TreeGrafter"/>
</dbReference>
<dbReference type="OrthoDB" id="5876363at2759"/>
<dbReference type="Pfam" id="PF00628">
    <property type="entry name" value="PHD"/>
    <property type="match status" value="1"/>
</dbReference>
<reference evidence="7" key="1">
    <citation type="submission" date="2013-04" db="EMBL/GenBank/DDBJ databases">
        <title>The Genome Sequence of Fonticula alba ATCC 38817.</title>
        <authorList>
            <consortium name="The Broad Institute Genomics Platform"/>
            <person name="Russ C."/>
            <person name="Cuomo C."/>
            <person name="Burger G."/>
            <person name="Gray M.W."/>
            <person name="Holland P.W.H."/>
            <person name="King N."/>
            <person name="Lang F.B.F."/>
            <person name="Roger A.J."/>
            <person name="Ruiz-Trillo I."/>
            <person name="Brown M."/>
            <person name="Walker B."/>
            <person name="Young S."/>
            <person name="Zeng Q."/>
            <person name="Gargeya S."/>
            <person name="Fitzgerald M."/>
            <person name="Haas B."/>
            <person name="Abouelleil A."/>
            <person name="Allen A.W."/>
            <person name="Alvarado L."/>
            <person name="Arachchi H.M."/>
            <person name="Berlin A.M."/>
            <person name="Chapman S.B."/>
            <person name="Gainer-Dewar J."/>
            <person name="Goldberg J."/>
            <person name="Griggs A."/>
            <person name="Gujja S."/>
            <person name="Hansen M."/>
            <person name="Howarth C."/>
            <person name="Imamovic A."/>
            <person name="Ireland A."/>
            <person name="Larimer J."/>
            <person name="McCowan C."/>
            <person name="Murphy C."/>
            <person name="Pearson M."/>
            <person name="Poon T.W."/>
            <person name="Priest M."/>
            <person name="Roberts A."/>
            <person name="Saif S."/>
            <person name="Shea T."/>
            <person name="Sisk P."/>
            <person name="Sykes S."/>
            <person name="Wortman J."/>
            <person name="Nusbaum C."/>
            <person name="Birren B."/>
        </authorList>
    </citation>
    <scope>NUCLEOTIDE SEQUENCE [LARGE SCALE GENOMIC DNA]</scope>
    <source>
        <strain evidence="7">ATCC 38817</strain>
    </source>
</reference>
<evidence type="ECO:0000256" key="1">
    <source>
        <dbReference type="ARBA" id="ARBA00022723"/>
    </source>
</evidence>
<evidence type="ECO:0000313" key="8">
    <source>
        <dbReference type="Proteomes" id="UP000030693"/>
    </source>
</evidence>
<feature type="region of interest" description="Disordered" evidence="5">
    <location>
        <begin position="1"/>
        <end position="122"/>
    </location>
</feature>
<feature type="region of interest" description="Disordered" evidence="5">
    <location>
        <begin position="1049"/>
        <end position="1101"/>
    </location>
</feature>
<sequence length="1101" mass="112016">MAQEPAGPPANESLASDGNDAPTPNASGASPPSRGSPPELAKLFLGGSGNASPSPQQPLMLKFSISPSSSASASPHVPSSSALPSGPSPSLPASATTAPSSTETSPALAPTRILSSRAARAQAREAMLLAAAGPAPRQATPILADSGAPLPVVVPAERASSPVTAPDSGAASAPEPAPGPASMPEHPTRATPPAQTLPVAEAANAPAAVVSVTNVASRPGTPRATRRRIILPDPTSPRNASPTRASFRLRHQRPGSDAANGATSADTPGPGPGGISSMAGGSAGPAAPSAMAAGAPAATTGPGAEVAAPFSPHMSLSSSGLSLPVGGASASVAFSAIARLAGLDSATGPAGSIDPSTLNTTEQLATALKAISSGSFSTVPDPHVVATTVAAAMACAGSGIGDSAAAATPAGGVDLFHPAPLNSVGRNDLRRLRQLCESPQLIGSFLSTLSLDPTVDPALRIYRDSAEVRRILAENAPSDTSRALAAADTTADVAGARRRTSSRATSALIQTPASSDSDSDDHHSMNNEYCDCCRGPGTFLCCDRCPRSFHFVCANPPVEQSEIPEGNWYCNACLAEMFPLPKQPRPDRFGFIKMIERIYPQNPTPYSLPDGIKFFYCGVNVDPLSGAFRDDYDRKGNFRNGEWISPDASYNNTIVVGSATPAGQSAARGSGYLTTYSSRSYDADPSSGAPSLLHVAHPSPALPSTGDRHPEQPDPSSPELAPGAGDGSSDSGLSSSGGLSSAATTTYIQSLTGAASHSGNVGLAFGPSYTRSAGYPCYACRDFRPDRLHLVCDACGSRWHAECLPPLATLPSDTTRWRCPLHAATVLLASEDSGGHAGGAGSSVVVHNTSTYRPRNRLCPPIEGFIVVRGGGSGASAAGTGVGRAGAARERAISRWSLPSGGPVVAAGLAARAGLGGGCTIGEPAYGLEIIQDLPAATAAMFDGLDPGPLAFYNPTGGGSSGRQRRRGSGLATQHLTYSQDLRVHRLAESDIRMAFLETLLRRESARQEIHSSLGRAKRPATQDLGCLVVPRAVFRLYEQARKRQRTRAADLVAGEAPVASPPGSNTDGGEDILESLLELHASGNPSPPSPNQEPAGAPDA</sequence>
<dbReference type="Proteomes" id="UP000030693">
    <property type="component" value="Unassembled WGS sequence"/>
</dbReference>
<dbReference type="STRING" id="691883.A0A058ZG29"/>
<dbReference type="EMBL" id="KB932201">
    <property type="protein sequence ID" value="KCV73314.1"/>
    <property type="molecule type" value="Genomic_DNA"/>
</dbReference>
<dbReference type="InterPro" id="IPR013083">
    <property type="entry name" value="Znf_RING/FYVE/PHD"/>
</dbReference>
<evidence type="ECO:0000256" key="5">
    <source>
        <dbReference type="SAM" id="MobiDB-lite"/>
    </source>
</evidence>
<dbReference type="InterPro" id="IPR052819">
    <property type="entry name" value="Chromatin_regulatory_protein"/>
</dbReference>
<feature type="region of interest" description="Disordered" evidence="5">
    <location>
        <begin position="158"/>
        <end position="302"/>
    </location>
</feature>
<evidence type="ECO:0000313" key="7">
    <source>
        <dbReference type="EMBL" id="KCV73314.1"/>
    </source>
</evidence>
<feature type="domain" description="PHD-type" evidence="6">
    <location>
        <begin position="527"/>
        <end position="576"/>
    </location>
</feature>
<dbReference type="PROSITE" id="PS50016">
    <property type="entry name" value="ZF_PHD_2"/>
    <property type="match status" value="1"/>
</dbReference>
<proteinExistence type="predicted"/>
<dbReference type="PROSITE" id="PS01359">
    <property type="entry name" value="ZF_PHD_1"/>
    <property type="match status" value="1"/>
</dbReference>
<feature type="compositionally biased region" description="Low complexity" evidence="5">
    <location>
        <begin position="64"/>
        <end position="85"/>
    </location>
</feature>
<feature type="compositionally biased region" description="Low complexity" evidence="5">
    <location>
        <begin position="26"/>
        <end position="38"/>
    </location>
</feature>
<dbReference type="GO" id="GO:0032221">
    <property type="term" value="C:Rpd3S complex"/>
    <property type="evidence" value="ECO:0007669"/>
    <property type="project" value="TreeGrafter"/>
</dbReference>
<dbReference type="CDD" id="cd15535">
    <property type="entry name" value="PHD1_Rco1"/>
    <property type="match status" value="1"/>
</dbReference>
<gene>
    <name evidence="7" type="ORF">H696_00855</name>
</gene>
<dbReference type="InterPro" id="IPR019786">
    <property type="entry name" value="Zinc_finger_PHD-type_CS"/>
</dbReference>
<protein>
    <recommendedName>
        <fullName evidence="6">PHD-type domain-containing protein</fullName>
    </recommendedName>
</protein>
<dbReference type="InterPro" id="IPR001965">
    <property type="entry name" value="Znf_PHD"/>
</dbReference>
<dbReference type="Gene3D" id="3.30.40.10">
    <property type="entry name" value="Zinc/RING finger domain, C3HC4 (zinc finger)"/>
    <property type="match status" value="2"/>
</dbReference>
<dbReference type="GeneID" id="20525580"/>
<dbReference type="SMART" id="SM00249">
    <property type="entry name" value="PHD"/>
    <property type="match status" value="2"/>
</dbReference>